<gene>
    <name evidence="1" type="ORF">M9H77_37103</name>
</gene>
<accession>A0ACB9ZVN2</accession>
<evidence type="ECO:0000313" key="1">
    <source>
        <dbReference type="EMBL" id="KAI5651098.1"/>
    </source>
</evidence>
<keyword evidence="2" id="KW-1185">Reference proteome</keyword>
<dbReference type="Proteomes" id="UP001060085">
    <property type="component" value="Linkage Group LG08"/>
</dbReference>
<proteinExistence type="predicted"/>
<name>A0ACB9ZVN2_CATRO</name>
<dbReference type="EMBL" id="CM044708">
    <property type="protein sequence ID" value="KAI5651098.1"/>
    <property type="molecule type" value="Genomic_DNA"/>
</dbReference>
<comment type="caution">
    <text evidence="1">The sequence shown here is derived from an EMBL/GenBank/DDBJ whole genome shotgun (WGS) entry which is preliminary data.</text>
</comment>
<reference evidence="2" key="1">
    <citation type="journal article" date="2023" name="Nat. Plants">
        <title>Single-cell RNA sequencing provides a high-resolution roadmap for understanding the multicellular compartmentation of specialized metabolism.</title>
        <authorList>
            <person name="Sun S."/>
            <person name="Shen X."/>
            <person name="Li Y."/>
            <person name="Li Y."/>
            <person name="Wang S."/>
            <person name="Li R."/>
            <person name="Zhang H."/>
            <person name="Shen G."/>
            <person name="Guo B."/>
            <person name="Wei J."/>
            <person name="Xu J."/>
            <person name="St-Pierre B."/>
            <person name="Chen S."/>
            <person name="Sun C."/>
        </authorList>
    </citation>
    <scope>NUCLEOTIDE SEQUENCE [LARGE SCALE GENOMIC DNA]</scope>
</reference>
<evidence type="ECO:0000313" key="2">
    <source>
        <dbReference type="Proteomes" id="UP001060085"/>
    </source>
</evidence>
<sequence>MLTLVSSLQCHILQNPDFELPPSQISPNSTVPFVQLNENNTIPGWTSQGTVQYVISGPSVPLPRNGHALLLAEDGKINQTFTANGDIKQYILTFVIAFGGLNCSANVSLVVSAPDSASEFSVKQNYSKAAWQIYGHLLGSFGNGESIDLVLESQKIDTGTNSTCWLVVDSLKLKSISPSTQGKDNLLSNGGFEFGPDFLDGFSEGVLLDSEPSLVESALQEWSPTGTIRYIDSRHYFVPEGNAAIEMISGAGIQTAKALTDGSNYDLEFMLGDANDSCKGNFTIGVEAGTSAQNFTVQSKGTGSANKYSMKFKAGSSPAPISFQSYTMVQNGDGVLCGPVIDGVVLRPSKGHLSYPKSNVPQALLLLVLLLCLYGI</sequence>
<organism evidence="1 2">
    <name type="scientific">Catharanthus roseus</name>
    <name type="common">Madagascar periwinkle</name>
    <name type="synonym">Vinca rosea</name>
    <dbReference type="NCBI Taxonomy" id="4058"/>
    <lineage>
        <taxon>Eukaryota</taxon>
        <taxon>Viridiplantae</taxon>
        <taxon>Streptophyta</taxon>
        <taxon>Embryophyta</taxon>
        <taxon>Tracheophyta</taxon>
        <taxon>Spermatophyta</taxon>
        <taxon>Magnoliopsida</taxon>
        <taxon>eudicotyledons</taxon>
        <taxon>Gunneridae</taxon>
        <taxon>Pentapetalae</taxon>
        <taxon>asterids</taxon>
        <taxon>lamiids</taxon>
        <taxon>Gentianales</taxon>
        <taxon>Apocynaceae</taxon>
        <taxon>Rauvolfioideae</taxon>
        <taxon>Vinceae</taxon>
        <taxon>Catharanthinae</taxon>
        <taxon>Catharanthus</taxon>
    </lineage>
</organism>
<protein>
    <submittedName>
        <fullName evidence="1">Uncharacterized protein</fullName>
    </submittedName>
</protein>